<dbReference type="Proteomes" id="UP001160483">
    <property type="component" value="Unassembled WGS sequence"/>
</dbReference>
<name>A0AAU9L4Q5_9STRA</name>
<accession>A0AAU9L4Q5</accession>
<gene>
    <name evidence="1" type="ORF">PBS003_LOCUS5899</name>
</gene>
<comment type="caution">
    <text evidence="1">The sequence shown here is derived from an EMBL/GenBank/DDBJ whole genome shotgun (WGS) entry which is preliminary data.</text>
</comment>
<evidence type="ECO:0000313" key="2">
    <source>
        <dbReference type="Proteomes" id="UP001160483"/>
    </source>
</evidence>
<dbReference type="AlphaFoldDB" id="A0AAU9L4Q5"/>
<sequence>MLQCMTSVLSSSDPNLSSDISEIEQFRARRRLLCRGQTTAMSPTENEEPIVEDGRMRKFSATWQQKQQLEQCHRQYDHAIWPRSAGIEMCMGYNAFDFSASPEVFYDEPIEPIVTKDYAAQAKQQDIGEVQELHMTDMTKKATSMGFDSASMWDRMLPELCNPKGANQMM</sequence>
<reference evidence="1" key="1">
    <citation type="submission" date="2021-11" db="EMBL/GenBank/DDBJ databases">
        <authorList>
            <person name="Islam A."/>
            <person name="Islam S."/>
            <person name="Flora M.S."/>
            <person name="Rahman M."/>
            <person name="Ziaur R.M."/>
            <person name="Epstein J.H."/>
            <person name="Hassan M."/>
            <person name="Klassen M."/>
            <person name="Woodard K."/>
            <person name="Webb A."/>
            <person name="Webby R.J."/>
            <person name="El Zowalaty M.E."/>
        </authorList>
    </citation>
    <scope>NUCLEOTIDE SEQUENCE</scope>
    <source>
        <strain evidence="1">Pbs3</strain>
    </source>
</reference>
<protein>
    <submittedName>
        <fullName evidence="1">Uncharacterized protein</fullName>
    </submittedName>
</protein>
<evidence type="ECO:0000313" key="1">
    <source>
        <dbReference type="EMBL" id="CAH0479247.1"/>
    </source>
</evidence>
<organism evidence="1 2">
    <name type="scientific">Peronospora belbahrii</name>
    <dbReference type="NCBI Taxonomy" id="622444"/>
    <lineage>
        <taxon>Eukaryota</taxon>
        <taxon>Sar</taxon>
        <taxon>Stramenopiles</taxon>
        <taxon>Oomycota</taxon>
        <taxon>Peronosporomycetes</taxon>
        <taxon>Peronosporales</taxon>
        <taxon>Peronosporaceae</taxon>
        <taxon>Peronospora</taxon>
    </lineage>
</organism>
<dbReference type="EMBL" id="CAKKTJ010000297">
    <property type="protein sequence ID" value="CAH0479247.1"/>
    <property type="molecule type" value="Genomic_DNA"/>
</dbReference>
<proteinExistence type="predicted"/>